<dbReference type="Pfam" id="PF13673">
    <property type="entry name" value="Acetyltransf_10"/>
    <property type="match status" value="1"/>
</dbReference>
<dbReference type="InterPro" id="IPR016181">
    <property type="entry name" value="Acyl_CoA_acyltransferase"/>
</dbReference>
<organism evidence="2 3">
    <name type="scientific">Vibrio penaeicida</name>
    <dbReference type="NCBI Taxonomy" id="104609"/>
    <lineage>
        <taxon>Bacteria</taxon>
        <taxon>Pseudomonadati</taxon>
        <taxon>Pseudomonadota</taxon>
        <taxon>Gammaproteobacteria</taxon>
        <taxon>Vibrionales</taxon>
        <taxon>Vibrionaceae</taxon>
        <taxon>Vibrio</taxon>
    </lineage>
</organism>
<evidence type="ECO:0000259" key="1">
    <source>
        <dbReference type="PROSITE" id="PS51186"/>
    </source>
</evidence>
<evidence type="ECO:0000313" key="2">
    <source>
        <dbReference type="EMBL" id="GLQ73178.1"/>
    </source>
</evidence>
<evidence type="ECO:0000313" key="3">
    <source>
        <dbReference type="Proteomes" id="UP001156690"/>
    </source>
</evidence>
<dbReference type="SUPFAM" id="SSF55729">
    <property type="entry name" value="Acyl-CoA N-acyltransferases (Nat)"/>
    <property type="match status" value="1"/>
</dbReference>
<dbReference type="Gene3D" id="3.40.630.30">
    <property type="match status" value="1"/>
</dbReference>
<dbReference type="PROSITE" id="PS51186">
    <property type="entry name" value="GNAT"/>
    <property type="match status" value="1"/>
</dbReference>
<protein>
    <submittedName>
        <fullName evidence="2">Acyltransferase</fullName>
    </submittedName>
</protein>
<dbReference type="RefSeq" id="WP_126606379.1">
    <property type="nucleotide sequence ID" value="NZ_AP025144.1"/>
</dbReference>
<dbReference type="Proteomes" id="UP001156690">
    <property type="component" value="Unassembled WGS sequence"/>
</dbReference>
<dbReference type="GO" id="GO:0016747">
    <property type="term" value="F:acyltransferase activity, transferring groups other than amino-acyl groups"/>
    <property type="evidence" value="ECO:0007669"/>
    <property type="project" value="InterPro"/>
</dbReference>
<accession>A0AAV5NSH7</accession>
<keyword evidence="2" id="KW-0808">Transferase</keyword>
<reference evidence="3" key="1">
    <citation type="journal article" date="2019" name="Int. J. Syst. Evol. Microbiol.">
        <title>The Global Catalogue of Microorganisms (GCM) 10K type strain sequencing project: providing services to taxonomists for standard genome sequencing and annotation.</title>
        <authorList>
            <consortium name="The Broad Institute Genomics Platform"/>
            <consortium name="The Broad Institute Genome Sequencing Center for Infectious Disease"/>
            <person name="Wu L."/>
            <person name="Ma J."/>
        </authorList>
    </citation>
    <scope>NUCLEOTIDE SEQUENCE [LARGE SCALE GENOMIC DNA]</scope>
    <source>
        <strain evidence="3">NBRC 15640</strain>
    </source>
</reference>
<gene>
    <name evidence="2" type="ORF">GCM10007932_25380</name>
</gene>
<feature type="domain" description="N-acetyltransferase" evidence="1">
    <location>
        <begin position="4"/>
        <end position="129"/>
    </location>
</feature>
<proteinExistence type="predicted"/>
<name>A0AAV5NSH7_9VIBR</name>
<dbReference type="InterPro" id="IPR000182">
    <property type="entry name" value="GNAT_dom"/>
</dbReference>
<sequence length="141" mass="16391">MSELEVKKLDPTLLPLVKRFYKQYYPSAKPKSDELILGGYLNGTLVSTVRFRTIEDSRLLTGMLVAKEHQNKGLGHNLLVFCQDDILQEGDFCFAYEHLNNFYHSHGFRTVEIEDLPNGLRNLFIRYLRSGKKLNAMKYFV</sequence>
<comment type="caution">
    <text evidence="2">The sequence shown here is derived from an EMBL/GenBank/DDBJ whole genome shotgun (WGS) entry which is preliminary data.</text>
</comment>
<keyword evidence="2" id="KW-0012">Acyltransferase</keyword>
<dbReference type="AlphaFoldDB" id="A0AAV5NSH7"/>
<keyword evidence="3" id="KW-1185">Reference proteome</keyword>
<dbReference type="EMBL" id="BSNX01000030">
    <property type="protein sequence ID" value="GLQ73178.1"/>
    <property type="molecule type" value="Genomic_DNA"/>
</dbReference>